<accession>A0ABR7Q693</accession>
<comment type="caution">
    <text evidence="1">The sequence shown here is derived from an EMBL/GenBank/DDBJ whole genome shotgun (WGS) entry which is preliminary data.</text>
</comment>
<protein>
    <recommendedName>
        <fullName evidence="3">Bacteriocin</fullName>
    </recommendedName>
</protein>
<evidence type="ECO:0000313" key="1">
    <source>
        <dbReference type="EMBL" id="MBC8754082.1"/>
    </source>
</evidence>
<evidence type="ECO:0000313" key="2">
    <source>
        <dbReference type="Proteomes" id="UP000619238"/>
    </source>
</evidence>
<dbReference type="RefSeq" id="WP_187561122.1">
    <property type="nucleotide sequence ID" value="NZ_JACGWS010000002.1"/>
</dbReference>
<gene>
    <name evidence="1" type="ORF">H2O64_05330</name>
</gene>
<sequence length="58" mass="6563">MKKKKLKVLKLNKNSISIFDSILGGRINCSDGETCNEPVNASDIQHCYTKQDVSMCWE</sequence>
<evidence type="ECO:0008006" key="3">
    <source>
        <dbReference type="Google" id="ProtNLM"/>
    </source>
</evidence>
<proteinExistence type="predicted"/>
<organism evidence="1 2">
    <name type="scientific">Kordia aestuariivivens</name>
    <dbReference type="NCBI Taxonomy" id="2759037"/>
    <lineage>
        <taxon>Bacteria</taxon>
        <taxon>Pseudomonadati</taxon>
        <taxon>Bacteroidota</taxon>
        <taxon>Flavobacteriia</taxon>
        <taxon>Flavobacteriales</taxon>
        <taxon>Flavobacteriaceae</taxon>
        <taxon>Kordia</taxon>
    </lineage>
</organism>
<dbReference type="EMBL" id="JACGWS010000002">
    <property type="protein sequence ID" value="MBC8754082.1"/>
    <property type="molecule type" value="Genomic_DNA"/>
</dbReference>
<dbReference type="Proteomes" id="UP000619238">
    <property type="component" value="Unassembled WGS sequence"/>
</dbReference>
<reference evidence="1 2" key="1">
    <citation type="submission" date="2020-07" db="EMBL/GenBank/DDBJ databases">
        <title>Description of Kordia aestuariivivens sp. nov., isolated from a tidal flat.</title>
        <authorList>
            <person name="Park S."/>
            <person name="Yoon J.-H."/>
        </authorList>
    </citation>
    <scope>NUCLEOTIDE SEQUENCE [LARGE SCALE GENOMIC DNA]</scope>
    <source>
        <strain evidence="1 2">YSTF-M3</strain>
    </source>
</reference>
<name>A0ABR7Q693_9FLAO</name>
<keyword evidence="2" id="KW-1185">Reference proteome</keyword>